<name>A0A1M7HDC7_9FLAO</name>
<dbReference type="OrthoDB" id="695971at2"/>
<reference evidence="5" key="1">
    <citation type="submission" date="2016-11" db="EMBL/GenBank/DDBJ databases">
        <authorList>
            <person name="Varghese N."/>
            <person name="Submissions S."/>
        </authorList>
    </citation>
    <scope>NUCLEOTIDE SEQUENCE [LARGE SCALE GENOMIC DNA]</scope>
    <source>
        <strain evidence="5">ACAM 48</strain>
    </source>
</reference>
<organism evidence="4 5">
    <name type="scientific">Salegentibacter salegens</name>
    <dbReference type="NCBI Taxonomy" id="143223"/>
    <lineage>
        <taxon>Bacteria</taxon>
        <taxon>Pseudomonadati</taxon>
        <taxon>Bacteroidota</taxon>
        <taxon>Flavobacteriia</taxon>
        <taxon>Flavobacteriales</taxon>
        <taxon>Flavobacteriaceae</taxon>
        <taxon>Salegentibacter</taxon>
    </lineage>
</organism>
<keyword evidence="5" id="KW-1185">Reference proteome</keyword>
<dbReference type="Pfam" id="PF01501">
    <property type="entry name" value="Glyco_transf_8"/>
    <property type="match status" value="1"/>
</dbReference>
<accession>A0A1M7HDC7</accession>
<proteinExistence type="predicted"/>
<keyword evidence="1" id="KW-0328">Glycosyltransferase</keyword>
<dbReference type="Proteomes" id="UP000190235">
    <property type="component" value="Chromosome I"/>
</dbReference>
<dbReference type="InterPro" id="IPR002495">
    <property type="entry name" value="Glyco_trans_8"/>
</dbReference>
<evidence type="ECO:0000256" key="3">
    <source>
        <dbReference type="ARBA" id="ARBA00022723"/>
    </source>
</evidence>
<evidence type="ECO:0000256" key="1">
    <source>
        <dbReference type="ARBA" id="ARBA00022676"/>
    </source>
</evidence>
<evidence type="ECO:0000256" key="2">
    <source>
        <dbReference type="ARBA" id="ARBA00022679"/>
    </source>
</evidence>
<dbReference type="RefSeq" id="WP_079733481.1">
    <property type="nucleotide sequence ID" value="NZ_LT670848.1"/>
</dbReference>
<dbReference type="GO" id="GO:0046872">
    <property type="term" value="F:metal ion binding"/>
    <property type="evidence" value="ECO:0007669"/>
    <property type="project" value="UniProtKB-KW"/>
</dbReference>
<dbReference type="PANTHER" id="PTHR13778:SF47">
    <property type="entry name" value="LIPOPOLYSACCHARIDE 1,3-GALACTOSYLTRANSFERASE"/>
    <property type="match status" value="1"/>
</dbReference>
<keyword evidence="3" id="KW-0479">Metal-binding</keyword>
<dbReference type="Gene3D" id="3.90.550.10">
    <property type="entry name" value="Spore Coat Polysaccharide Biosynthesis Protein SpsA, Chain A"/>
    <property type="match status" value="1"/>
</dbReference>
<evidence type="ECO:0000313" key="5">
    <source>
        <dbReference type="Proteomes" id="UP000190235"/>
    </source>
</evidence>
<dbReference type="InterPro" id="IPR050748">
    <property type="entry name" value="Glycosyltrans_8_dom-fam"/>
</dbReference>
<dbReference type="SUPFAM" id="SSF53448">
    <property type="entry name" value="Nucleotide-diphospho-sugar transferases"/>
    <property type="match status" value="1"/>
</dbReference>
<dbReference type="GO" id="GO:0016757">
    <property type="term" value="F:glycosyltransferase activity"/>
    <property type="evidence" value="ECO:0007669"/>
    <property type="project" value="UniProtKB-KW"/>
</dbReference>
<keyword evidence="2 4" id="KW-0808">Transferase</keyword>
<evidence type="ECO:0000313" key="4">
    <source>
        <dbReference type="EMBL" id="SHM26353.1"/>
    </source>
</evidence>
<dbReference type="EMBL" id="LT670848">
    <property type="protein sequence ID" value="SHM26353.1"/>
    <property type="molecule type" value="Genomic_DNA"/>
</dbReference>
<dbReference type="InterPro" id="IPR029044">
    <property type="entry name" value="Nucleotide-diphossugar_trans"/>
</dbReference>
<protein>
    <submittedName>
        <fullName evidence="4">Lipopolysaccharide biosynthesis protein, LPS:glycosyltransferase</fullName>
    </submittedName>
</protein>
<sequence>MEKVNIITYADGFYIQHACLMLMSLKDVVTKDREYEVIIFYANCDELSLKKLEISLGNYLPQNISYQLIKCDFGISNKLKAKSEHLNASIYDKVLIYNLIPPDVHKVVFFDADIILEKDPAIIFDIDLGDNYVGAVKDQVFENFSQEAKNVLGIKAYQYFNTGVMLVNLIKWRNDEISKRSLDFAFEKWDLTPYHDQDAFNYVIKGNWKEISPLWNPRILNRILIQGEEKIYKKMEVYRKDLSFLVHYSGPEKPWLYMSFHPKKNEYLKYLKISEFKDYKFPDYNIKNLIKKQIIGLRRKFYFFRKGLKLS</sequence>
<dbReference type="AlphaFoldDB" id="A0A1M7HDC7"/>
<gene>
    <name evidence="4" type="ORF">SAMN05878281_0084</name>
</gene>
<dbReference type="PANTHER" id="PTHR13778">
    <property type="entry name" value="GLYCOSYLTRANSFERASE 8 DOMAIN-CONTAINING PROTEIN"/>
    <property type="match status" value="1"/>
</dbReference>
<dbReference type="STRING" id="143223.SAMN05878281_0084"/>